<dbReference type="AlphaFoldDB" id="A0AAU9CDJ7"/>
<accession>A0AAU9CDJ7</accession>
<gene>
    <name evidence="2" type="ORF">FUAX_02900</name>
</gene>
<dbReference type="PANTHER" id="PTHR33747:SF1">
    <property type="entry name" value="ADENYLATE CYCLASE-ASSOCIATED CAP C-TERMINAL DOMAIN-CONTAINING PROTEIN"/>
    <property type="match status" value="1"/>
</dbReference>
<proteinExistence type="predicted"/>
<organism evidence="2 3">
    <name type="scientific">Fulvitalea axinellae</name>
    <dbReference type="NCBI Taxonomy" id="1182444"/>
    <lineage>
        <taxon>Bacteria</taxon>
        <taxon>Pseudomonadati</taxon>
        <taxon>Bacteroidota</taxon>
        <taxon>Cytophagia</taxon>
        <taxon>Cytophagales</taxon>
        <taxon>Persicobacteraceae</taxon>
        <taxon>Fulvitalea</taxon>
    </lineage>
</organism>
<dbReference type="KEGG" id="fax:FUAX_02900"/>
<protein>
    <submittedName>
        <fullName evidence="2">UPF0225 protein</fullName>
    </submittedName>
</protein>
<sequence>MEEPKDLCPCGSGKSYKDCCGGLHSGSRKAQTALELMKSRYCAYVIRDIDYIKKTTHPDFRKNYNFAQLASWSKETEWDGLEIVEKGSESTTAKRDVVSFKAYYKEGGIRKYHAERSSFKKYGGDWHFCKGSTPKA</sequence>
<evidence type="ECO:0000259" key="1">
    <source>
        <dbReference type="Pfam" id="PF17775"/>
    </source>
</evidence>
<dbReference type="SUPFAM" id="SSF54427">
    <property type="entry name" value="NTF2-like"/>
    <property type="match status" value="1"/>
</dbReference>
<dbReference type="Gene3D" id="3.10.450.50">
    <property type="match status" value="1"/>
</dbReference>
<feature type="domain" description="YchJ-like middle NTF2-like" evidence="1">
    <location>
        <begin position="32"/>
        <end position="131"/>
    </location>
</feature>
<dbReference type="Pfam" id="PF17775">
    <property type="entry name" value="YchJ_M-like"/>
    <property type="match status" value="1"/>
</dbReference>
<reference evidence="2 3" key="1">
    <citation type="submission" date="2021-12" db="EMBL/GenBank/DDBJ databases">
        <title>Genome sequencing of bacteria with rrn-lacking chromosome and rrn-plasmid.</title>
        <authorList>
            <person name="Anda M."/>
            <person name="Iwasaki W."/>
        </authorList>
    </citation>
    <scope>NUCLEOTIDE SEQUENCE [LARGE SCALE GENOMIC DNA]</scope>
    <source>
        <strain evidence="2 3">DSM 100852</strain>
    </source>
</reference>
<dbReference type="InterPro" id="IPR048469">
    <property type="entry name" value="YchJ-like_M"/>
</dbReference>
<keyword evidence="3" id="KW-1185">Reference proteome</keyword>
<evidence type="ECO:0000313" key="3">
    <source>
        <dbReference type="Proteomes" id="UP001348817"/>
    </source>
</evidence>
<evidence type="ECO:0000313" key="2">
    <source>
        <dbReference type="EMBL" id="BDD07858.1"/>
    </source>
</evidence>
<dbReference type="Proteomes" id="UP001348817">
    <property type="component" value="Chromosome"/>
</dbReference>
<dbReference type="PANTHER" id="PTHR33747">
    <property type="entry name" value="UPF0225 PROTEIN SCO1677"/>
    <property type="match status" value="1"/>
</dbReference>
<dbReference type="RefSeq" id="WP_338393157.1">
    <property type="nucleotide sequence ID" value="NZ_AP025314.1"/>
</dbReference>
<dbReference type="EMBL" id="AP025314">
    <property type="protein sequence ID" value="BDD07858.1"/>
    <property type="molecule type" value="Genomic_DNA"/>
</dbReference>
<dbReference type="SUPFAM" id="SSF103642">
    <property type="entry name" value="Sec-C motif"/>
    <property type="match status" value="1"/>
</dbReference>
<dbReference type="InterPro" id="IPR032710">
    <property type="entry name" value="NTF2-like_dom_sf"/>
</dbReference>
<name>A0AAU9CDJ7_9BACT</name>
<dbReference type="InterPro" id="IPR004027">
    <property type="entry name" value="SEC_C_motif"/>
</dbReference>
<dbReference type="Pfam" id="PF02810">
    <property type="entry name" value="SEC-C"/>
    <property type="match status" value="1"/>
</dbReference>